<organism evidence="1 2">
    <name type="scientific">Methylobacterium persicinum</name>
    <dbReference type="NCBI Taxonomy" id="374426"/>
    <lineage>
        <taxon>Bacteria</taxon>
        <taxon>Pseudomonadati</taxon>
        <taxon>Pseudomonadota</taxon>
        <taxon>Alphaproteobacteria</taxon>
        <taxon>Hyphomicrobiales</taxon>
        <taxon>Methylobacteriaceae</taxon>
        <taxon>Methylobacterium</taxon>
    </lineage>
</organism>
<keyword evidence="2" id="KW-1185">Reference proteome</keyword>
<evidence type="ECO:0000313" key="1">
    <source>
        <dbReference type="EMBL" id="MDQ0444622.1"/>
    </source>
</evidence>
<reference evidence="1 2" key="1">
    <citation type="submission" date="2023-07" db="EMBL/GenBank/DDBJ databases">
        <title>Genomic Encyclopedia of Type Strains, Phase IV (KMG-IV): sequencing the most valuable type-strain genomes for metagenomic binning, comparative biology and taxonomic classification.</title>
        <authorList>
            <person name="Goeker M."/>
        </authorList>
    </citation>
    <scope>NUCLEOTIDE SEQUENCE [LARGE SCALE GENOMIC DNA]</scope>
    <source>
        <strain evidence="1 2">DSM 19562</strain>
    </source>
</reference>
<dbReference type="Proteomes" id="UP001236369">
    <property type="component" value="Unassembled WGS sequence"/>
</dbReference>
<protein>
    <submittedName>
        <fullName evidence="1">Uncharacterized protein</fullName>
    </submittedName>
</protein>
<dbReference type="RefSeq" id="WP_238249438.1">
    <property type="nucleotide sequence ID" value="NZ_BPQX01000030.1"/>
</dbReference>
<gene>
    <name evidence="1" type="ORF">QO016_004139</name>
</gene>
<comment type="caution">
    <text evidence="1">The sequence shown here is derived from an EMBL/GenBank/DDBJ whole genome shotgun (WGS) entry which is preliminary data.</text>
</comment>
<sequence>MARWPAEEGEGPDAAWLALHAEREEVERALALCQARRRFAKSPAEAGDAQREEAELLVNLDRVLTRIRAAEYGRQPGARRW</sequence>
<dbReference type="EMBL" id="JAUSVV010000014">
    <property type="protein sequence ID" value="MDQ0444622.1"/>
    <property type="molecule type" value="Genomic_DNA"/>
</dbReference>
<proteinExistence type="predicted"/>
<accession>A0ABU0HQM0</accession>
<evidence type="ECO:0000313" key="2">
    <source>
        <dbReference type="Proteomes" id="UP001236369"/>
    </source>
</evidence>
<name>A0ABU0HQM0_9HYPH</name>